<dbReference type="RefSeq" id="WP_092572116.1">
    <property type="nucleotide sequence ID" value="NZ_FOEN01000007.1"/>
</dbReference>
<gene>
    <name evidence="2" type="ORF">SAMN04488558_10741</name>
</gene>
<dbReference type="Proteomes" id="UP000198833">
    <property type="component" value="Unassembled WGS sequence"/>
</dbReference>
<accession>A0A1H9EI69</accession>
<dbReference type="SUPFAM" id="SSF55729">
    <property type="entry name" value="Acyl-CoA N-acyltransferases (Nat)"/>
    <property type="match status" value="1"/>
</dbReference>
<evidence type="ECO:0000259" key="1">
    <source>
        <dbReference type="PROSITE" id="PS51186"/>
    </source>
</evidence>
<dbReference type="OrthoDB" id="162775at2"/>
<dbReference type="PROSITE" id="PS51186">
    <property type="entry name" value="GNAT"/>
    <property type="match status" value="1"/>
</dbReference>
<evidence type="ECO:0000313" key="3">
    <source>
        <dbReference type="Proteomes" id="UP000198833"/>
    </source>
</evidence>
<dbReference type="CDD" id="cd04301">
    <property type="entry name" value="NAT_SF"/>
    <property type="match status" value="1"/>
</dbReference>
<keyword evidence="2" id="KW-0808">Transferase</keyword>
<dbReference type="STRING" id="89093.SAMN04488558_10741"/>
<keyword evidence="3" id="KW-1185">Reference proteome</keyword>
<reference evidence="2 3" key="1">
    <citation type="submission" date="2016-10" db="EMBL/GenBank/DDBJ databases">
        <authorList>
            <person name="de Groot N.N."/>
        </authorList>
    </citation>
    <scope>NUCLEOTIDE SEQUENCE [LARGE SCALE GENOMIC DNA]</scope>
    <source>
        <strain evidence="2 3">DSM 15695</strain>
    </source>
</reference>
<evidence type="ECO:0000313" key="2">
    <source>
        <dbReference type="EMBL" id="SEQ25282.1"/>
    </source>
</evidence>
<name>A0A1H9EI69_9LACT</name>
<dbReference type="Pfam" id="PF13508">
    <property type="entry name" value="Acetyltransf_7"/>
    <property type="match status" value="1"/>
</dbReference>
<dbReference type="GO" id="GO:0016747">
    <property type="term" value="F:acyltransferase activity, transferring groups other than amino-acyl groups"/>
    <property type="evidence" value="ECO:0007669"/>
    <property type="project" value="InterPro"/>
</dbReference>
<feature type="domain" description="N-acetyltransferase" evidence="1">
    <location>
        <begin position="1"/>
        <end position="147"/>
    </location>
</feature>
<dbReference type="Gene3D" id="3.40.630.30">
    <property type="match status" value="1"/>
</dbReference>
<sequence>MIIREIKHRKRDYLPLLLLADEQESMIDCYLDRGQLYVLEDPDLRAVCVLTDEGDDILEIKNLAVDTPFQGRGYGKAMIEFVVEKYRQTYSILQVGTGESTLTLPFYQKCGFSPHHRLKNFFIENYNQPIIEAGQLLRDMIYLRRDI</sequence>
<protein>
    <submittedName>
        <fullName evidence="2">Acetyltransferase (GNAT) domain-containing protein</fullName>
    </submittedName>
</protein>
<organism evidence="2 3">
    <name type="scientific">Ignavigranum ruoffiae</name>
    <dbReference type="NCBI Taxonomy" id="89093"/>
    <lineage>
        <taxon>Bacteria</taxon>
        <taxon>Bacillati</taxon>
        <taxon>Bacillota</taxon>
        <taxon>Bacilli</taxon>
        <taxon>Lactobacillales</taxon>
        <taxon>Aerococcaceae</taxon>
        <taxon>Ignavigranum</taxon>
    </lineage>
</organism>
<proteinExistence type="predicted"/>
<dbReference type="EMBL" id="FOEN01000007">
    <property type="protein sequence ID" value="SEQ25282.1"/>
    <property type="molecule type" value="Genomic_DNA"/>
</dbReference>
<dbReference type="AlphaFoldDB" id="A0A1H9EI69"/>
<dbReference type="InterPro" id="IPR016181">
    <property type="entry name" value="Acyl_CoA_acyltransferase"/>
</dbReference>
<dbReference type="InterPro" id="IPR000182">
    <property type="entry name" value="GNAT_dom"/>
</dbReference>